<name>A0A4V5ZX56_STECR</name>
<dbReference type="AlphaFoldDB" id="A0A4V5ZX56"/>
<evidence type="ECO:0000313" key="2">
    <source>
        <dbReference type="Proteomes" id="UP000298663"/>
    </source>
</evidence>
<proteinExistence type="predicted"/>
<reference evidence="1 2" key="2">
    <citation type="journal article" date="2019" name="G3 (Bethesda)">
        <title>Hybrid Assembly of the Genome of the Entomopathogenic Nematode Steinernema carpocapsae Identifies the X-Chromosome.</title>
        <authorList>
            <person name="Serra L."/>
            <person name="Macchietto M."/>
            <person name="Macias-Munoz A."/>
            <person name="McGill C.J."/>
            <person name="Rodriguez I.M."/>
            <person name="Rodriguez B."/>
            <person name="Murad R."/>
            <person name="Mortazavi A."/>
        </authorList>
    </citation>
    <scope>NUCLEOTIDE SEQUENCE [LARGE SCALE GENOMIC DNA]</scope>
    <source>
        <strain evidence="1 2">ALL</strain>
    </source>
</reference>
<dbReference type="Proteomes" id="UP000298663">
    <property type="component" value="Unassembled WGS sequence"/>
</dbReference>
<gene>
    <name evidence="1" type="ORF">L596_029933</name>
</gene>
<keyword evidence="2" id="KW-1185">Reference proteome</keyword>
<evidence type="ECO:0000313" key="1">
    <source>
        <dbReference type="EMBL" id="TKR58495.1"/>
    </source>
</evidence>
<organism evidence="1 2">
    <name type="scientific">Steinernema carpocapsae</name>
    <name type="common">Entomopathogenic nematode</name>
    <dbReference type="NCBI Taxonomy" id="34508"/>
    <lineage>
        <taxon>Eukaryota</taxon>
        <taxon>Metazoa</taxon>
        <taxon>Ecdysozoa</taxon>
        <taxon>Nematoda</taxon>
        <taxon>Chromadorea</taxon>
        <taxon>Rhabditida</taxon>
        <taxon>Tylenchina</taxon>
        <taxon>Panagrolaimomorpha</taxon>
        <taxon>Strongyloidoidea</taxon>
        <taxon>Steinernematidae</taxon>
        <taxon>Steinernema</taxon>
    </lineage>
</organism>
<protein>
    <submittedName>
        <fullName evidence="1">Uncharacterized protein</fullName>
    </submittedName>
</protein>
<reference evidence="1 2" key="1">
    <citation type="journal article" date="2015" name="Genome Biol.">
        <title>Comparative genomics of Steinernema reveals deeply conserved gene regulatory networks.</title>
        <authorList>
            <person name="Dillman A.R."/>
            <person name="Macchietto M."/>
            <person name="Porter C.F."/>
            <person name="Rogers A."/>
            <person name="Williams B."/>
            <person name="Antoshechkin I."/>
            <person name="Lee M.M."/>
            <person name="Goodwin Z."/>
            <person name="Lu X."/>
            <person name="Lewis E.E."/>
            <person name="Goodrich-Blair H."/>
            <person name="Stock S.P."/>
            <person name="Adams B.J."/>
            <person name="Sternberg P.W."/>
            <person name="Mortazavi A."/>
        </authorList>
    </citation>
    <scope>NUCLEOTIDE SEQUENCE [LARGE SCALE GENOMIC DNA]</scope>
    <source>
        <strain evidence="1 2">ALL</strain>
    </source>
</reference>
<comment type="caution">
    <text evidence="1">The sequence shown here is derived from an EMBL/GenBank/DDBJ whole genome shotgun (WGS) entry which is preliminary data.</text>
</comment>
<sequence length="157" mass="17682">MVLRPNELDVPKHFSIWSHISSPLYTANSFQQLFVSIFPPSTVNNFFESCSSFSGHRKTSTALSIYSNLLINYLVNWISGKWKIFFVRRVRVVSSKMSVFKSSSSLLRSHSTLSLSSMAGAVKWLWRWLLSISRVVAAALVAPWIGSSSESPKTFCP</sequence>
<dbReference type="EMBL" id="AZBU02000013">
    <property type="protein sequence ID" value="TKR58495.1"/>
    <property type="molecule type" value="Genomic_DNA"/>
</dbReference>
<accession>A0A4V5ZX56</accession>